<keyword evidence="8 12" id="KW-0342">GTP-binding</keyword>
<organism evidence="14 15">
    <name type="scientific">Odocoileus virginianus</name>
    <name type="common">White-tailed deer</name>
    <dbReference type="NCBI Taxonomy" id="9874"/>
    <lineage>
        <taxon>Eukaryota</taxon>
        <taxon>Metazoa</taxon>
        <taxon>Chordata</taxon>
        <taxon>Craniata</taxon>
        <taxon>Vertebrata</taxon>
        <taxon>Euteleostomi</taxon>
        <taxon>Mammalia</taxon>
        <taxon>Eutheria</taxon>
        <taxon>Laurasiatheria</taxon>
        <taxon>Artiodactyla</taxon>
        <taxon>Ruminantia</taxon>
        <taxon>Pecora</taxon>
        <taxon>Cervidae</taxon>
        <taxon>Odocoileinae</taxon>
        <taxon>Odocoileus</taxon>
    </lineage>
</organism>
<dbReference type="Pfam" id="PF04670">
    <property type="entry name" value="Gtr1_RagA"/>
    <property type="match status" value="1"/>
</dbReference>
<dbReference type="FunFam" id="3.40.50.300:FF:000276">
    <property type="entry name" value="Ras-related GTP-binding protein A"/>
    <property type="match status" value="1"/>
</dbReference>
<comment type="catalytic activity">
    <reaction evidence="11">
        <text>GTP + H2O = GDP + phosphate + H(+)</text>
        <dbReference type="Rhea" id="RHEA:19669"/>
        <dbReference type="ChEBI" id="CHEBI:15377"/>
        <dbReference type="ChEBI" id="CHEBI:15378"/>
        <dbReference type="ChEBI" id="CHEBI:37565"/>
        <dbReference type="ChEBI" id="CHEBI:43474"/>
        <dbReference type="ChEBI" id="CHEBI:58189"/>
    </reaction>
    <physiologicalReaction direction="left-to-right" evidence="11">
        <dbReference type="Rhea" id="RHEA:19670"/>
    </physiologicalReaction>
</comment>
<dbReference type="GO" id="GO:1904263">
    <property type="term" value="P:positive regulation of TORC1 signaling"/>
    <property type="evidence" value="ECO:0007669"/>
    <property type="project" value="TreeGrafter"/>
</dbReference>
<gene>
    <name evidence="15" type="primary">LOC110122823</name>
</gene>
<dbReference type="PANTHER" id="PTHR11259">
    <property type="entry name" value="RAS-RELATED GTP BINDING RAG/GTR YEAST"/>
    <property type="match status" value="1"/>
</dbReference>
<keyword evidence="6" id="KW-0378">Hydrolase</keyword>
<dbReference type="GO" id="GO:0005634">
    <property type="term" value="C:nucleus"/>
    <property type="evidence" value="ECO:0007669"/>
    <property type="project" value="TreeGrafter"/>
</dbReference>
<evidence type="ECO:0000256" key="11">
    <source>
        <dbReference type="ARBA" id="ARBA00049117"/>
    </source>
</evidence>
<evidence type="ECO:0000256" key="1">
    <source>
        <dbReference type="ARBA" id="ARBA00004656"/>
    </source>
</evidence>
<reference evidence="15" key="1">
    <citation type="submission" date="2025-08" db="UniProtKB">
        <authorList>
            <consortium name="RefSeq"/>
        </authorList>
    </citation>
    <scope>IDENTIFICATION</scope>
    <source>
        <tissue evidence="15">Tongue muscle</tissue>
    </source>
</reference>
<keyword evidence="3 12" id="KW-0963">Cytoplasm</keyword>
<dbReference type="SUPFAM" id="SSF52540">
    <property type="entry name" value="P-loop containing nucleoside triphosphate hydrolases"/>
    <property type="match status" value="1"/>
</dbReference>
<keyword evidence="5 12" id="KW-0547">Nucleotide-binding</keyword>
<dbReference type="GO" id="GO:0003924">
    <property type="term" value="F:GTPase activity"/>
    <property type="evidence" value="ECO:0007669"/>
    <property type="project" value="TreeGrafter"/>
</dbReference>
<proteinExistence type="inferred from homology"/>
<dbReference type="GO" id="GO:0005765">
    <property type="term" value="C:lysosomal membrane"/>
    <property type="evidence" value="ECO:0007669"/>
    <property type="project" value="UniProtKB-SubCell"/>
</dbReference>
<dbReference type="InterPro" id="IPR039397">
    <property type="entry name" value="RagA/B"/>
</dbReference>
<evidence type="ECO:0000256" key="5">
    <source>
        <dbReference type="ARBA" id="ARBA00022741"/>
    </source>
</evidence>
<dbReference type="GeneID" id="110122823"/>
<evidence type="ECO:0000256" key="2">
    <source>
        <dbReference type="ARBA" id="ARBA00007756"/>
    </source>
</evidence>
<evidence type="ECO:0000256" key="4">
    <source>
        <dbReference type="ARBA" id="ARBA00022499"/>
    </source>
</evidence>
<feature type="compositionally biased region" description="Basic and acidic residues" evidence="13">
    <location>
        <begin position="1"/>
        <end position="15"/>
    </location>
</feature>
<dbReference type="GO" id="GO:0010507">
    <property type="term" value="P:negative regulation of autophagy"/>
    <property type="evidence" value="ECO:0007669"/>
    <property type="project" value="TreeGrafter"/>
</dbReference>
<dbReference type="KEGG" id="ovr:110122823"/>
<dbReference type="GO" id="GO:1990131">
    <property type="term" value="C:Gtr1-Gtr2 GTPase complex"/>
    <property type="evidence" value="ECO:0007669"/>
    <property type="project" value="TreeGrafter"/>
</dbReference>
<keyword evidence="7" id="KW-0832">Ubl conjugation</keyword>
<dbReference type="InterPro" id="IPR006762">
    <property type="entry name" value="Gtr1_RagA"/>
</dbReference>
<dbReference type="CDD" id="cd11384">
    <property type="entry name" value="RagA_like"/>
    <property type="match status" value="1"/>
</dbReference>
<dbReference type="Gene3D" id="3.30.450.190">
    <property type="match status" value="1"/>
</dbReference>
<dbReference type="RefSeq" id="XP_020726043.1">
    <property type="nucleotide sequence ID" value="XM_020870384.2"/>
</dbReference>
<dbReference type="Proteomes" id="UP001652640">
    <property type="component" value="Unplaced"/>
</dbReference>
<sequence>MEESDSEKKMEKENLGPRMDPPMGEPEGSLGWVLPNTAMKKKVLLMGKSGSGKTSMRSIIFANYIARDTRRLGATILDRLHSLQINSSLSTYSLVDSVGNTKTFDVEHSHVRFLGNLVLNLWDCGGQDTFMENYFTSQRDNIFRNVEVLIYVFDVESRELEKDMHYYQSCLEAILQNSPDAKIFCLVHKMDLVQEDQRDLIFKEREEDLRRLSRPLECSCFRTSIWDETLYKAWSSIVYQLIPNVQQLEMNLRNFAEIIEADEVLLFERATFLVISHYQGKEQRDAHRFEKISNIIKQFKLSCSKLAASFQSMEVRNSNFAAFIDIFTSNTYVMVVMSDPSIPSAATLINIRNARKHFEKLERVDGPKQCLLMR</sequence>
<evidence type="ECO:0000256" key="7">
    <source>
        <dbReference type="ARBA" id="ARBA00022843"/>
    </source>
</evidence>
<dbReference type="GO" id="GO:0005525">
    <property type="term" value="F:GTP binding"/>
    <property type="evidence" value="ECO:0007669"/>
    <property type="project" value="UniProtKB-UniRule"/>
</dbReference>
<dbReference type="AlphaFoldDB" id="A0A6J0VLT0"/>
<protein>
    <recommendedName>
        <fullName evidence="12">Ras-related GTP-binding protein</fullName>
    </recommendedName>
</protein>
<dbReference type="OrthoDB" id="10020193at2759"/>
<dbReference type="Gene3D" id="3.40.50.300">
    <property type="entry name" value="P-loop containing nucleotide triphosphate hydrolases"/>
    <property type="match status" value="1"/>
</dbReference>
<comment type="similarity">
    <text evidence="2 12">Belongs to the GTR/RAG GTP-binding protein family.</text>
</comment>
<evidence type="ECO:0000313" key="15">
    <source>
        <dbReference type="RefSeq" id="XP_020726043.1"/>
    </source>
</evidence>
<evidence type="ECO:0000256" key="10">
    <source>
        <dbReference type="ARBA" id="ARBA00023228"/>
    </source>
</evidence>
<comment type="function">
    <text evidence="12">Guanine nucleotide-binding protein that plays a crucial role in the cellular response to amino acid availability through regulation of the mTORC1 signaling cascade.</text>
</comment>
<feature type="region of interest" description="Disordered" evidence="13">
    <location>
        <begin position="1"/>
        <end position="30"/>
    </location>
</feature>
<keyword evidence="14" id="KW-1185">Reference proteome</keyword>
<comment type="subcellular location">
    <subcellularLocation>
        <location evidence="12">Cytoplasm</location>
    </subcellularLocation>
    <subcellularLocation>
        <location evidence="12">Lysosome</location>
    </subcellularLocation>
    <subcellularLocation>
        <location evidence="1">Lysosome membrane</location>
    </subcellularLocation>
</comment>
<evidence type="ECO:0000256" key="8">
    <source>
        <dbReference type="ARBA" id="ARBA00023134"/>
    </source>
</evidence>
<evidence type="ECO:0000256" key="13">
    <source>
        <dbReference type="SAM" id="MobiDB-lite"/>
    </source>
</evidence>
<evidence type="ECO:0000313" key="14">
    <source>
        <dbReference type="Proteomes" id="UP001652640"/>
    </source>
</evidence>
<dbReference type="InParanoid" id="A0A6J0VLT0"/>
<dbReference type="FunCoup" id="A0A6J0VLT0">
    <property type="interactions" value="1957"/>
</dbReference>
<dbReference type="GO" id="GO:0071230">
    <property type="term" value="P:cellular response to amino acid stimulus"/>
    <property type="evidence" value="ECO:0007669"/>
    <property type="project" value="UniProtKB-UniRule"/>
</dbReference>
<dbReference type="InterPro" id="IPR027417">
    <property type="entry name" value="P-loop_NTPase"/>
</dbReference>
<dbReference type="GO" id="GO:0009267">
    <property type="term" value="P:cellular response to starvation"/>
    <property type="evidence" value="ECO:0007669"/>
    <property type="project" value="TreeGrafter"/>
</dbReference>
<name>A0A6J0VLT0_ODOVR</name>
<keyword evidence="4" id="KW-1017">Isopeptide bond</keyword>
<keyword evidence="10 12" id="KW-0458">Lysosome</keyword>
<evidence type="ECO:0000256" key="3">
    <source>
        <dbReference type="ARBA" id="ARBA00022490"/>
    </source>
</evidence>
<dbReference type="FunFam" id="3.30.450.190:FF:000002">
    <property type="entry name" value="Ras-related GTP-binding protein A"/>
    <property type="match status" value="1"/>
</dbReference>
<evidence type="ECO:0000256" key="12">
    <source>
        <dbReference type="RuleBase" id="RU367014"/>
    </source>
</evidence>
<evidence type="ECO:0000256" key="9">
    <source>
        <dbReference type="ARBA" id="ARBA00023136"/>
    </source>
</evidence>
<accession>A0A6J0VLT0</accession>
<dbReference type="PANTHER" id="PTHR11259:SF4">
    <property type="entry name" value="RAS-RELATED GTP-BINDING PROTEIN B"/>
    <property type="match status" value="1"/>
</dbReference>
<keyword evidence="9" id="KW-0472">Membrane</keyword>
<evidence type="ECO:0000256" key="6">
    <source>
        <dbReference type="ARBA" id="ARBA00022801"/>
    </source>
</evidence>